<keyword evidence="2" id="KW-1185">Reference proteome</keyword>
<evidence type="ECO:0000313" key="2">
    <source>
        <dbReference type="Proteomes" id="UP000240989"/>
    </source>
</evidence>
<name>A0ABX5H5Z6_PHOAN</name>
<organism evidence="1 2">
    <name type="scientific">Photobacterium angustum</name>
    <dbReference type="NCBI Taxonomy" id="661"/>
    <lineage>
        <taxon>Bacteria</taxon>
        <taxon>Pseudomonadati</taxon>
        <taxon>Pseudomonadota</taxon>
        <taxon>Gammaproteobacteria</taxon>
        <taxon>Vibrionales</taxon>
        <taxon>Vibrionaceae</taxon>
        <taxon>Photobacterium</taxon>
    </lineage>
</organism>
<evidence type="ECO:0000313" key="1">
    <source>
        <dbReference type="EMBL" id="PSX11311.1"/>
    </source>
</evidence>
<gene>
    <name evidence="1" type="ORF">C0W27_06240</name>
</gene>
<comment type="caution">
    <text evidence="1">The sequence shown here is derived from an EMBL/GenBank/DDBJ whole genome shotgun (WGS) entry which is preliminary data.</text>
</comment>
<proteinExistence type="predicted"/>
<sequence>MDNLDLEFIRRDMSTTIYQIFEEFEDMNNCLPTMEEFRILFDIYSANFIPQIDETLDVQVKELLAKYEMMEQQVWKVFYELESEERKRRI</sequence>
<dbReference type="EMBL" id="PYOU01000004">
    <property type="protein sequence ID" value="PSX11311.1"/>
    <property type="molecule type" value="Genomic_DNA"/>
</dbReference>
<accession>A0ABX5H5Z6</accession>
<reference evidence="1 2" key="1">
    <citation type="submission" date="2018-01" db="EMBL/GenBank/DDBJ databases">
        <title>Whole genome sequencing of Histamine producing bacteria.</title>
        <authorList>
            <person name="Butler K."/>
        </authorList>
    </citation>
    <scope>NUCLEOTIDE SEQUENCE [LARGE SCALE GENOMIC DNA]</scope>
    <source>
        <strain evidence="1 2">A6-1</strain>
    </source>
</reference>
<protein>
    <submittedName>
        <fullName evidence="1">Uncharacterized protein</fullName>
    </submittedName>
</protein>
<dbReference type="Proteomes" id="UP000240989">
    <property type="component" value="Unassembled WGS sequence"/>
</dbReference>